<evidence type="ECO:0000256" key="8">
    <source>
        <dbReference type="ARBA" id="ARBA00023012"/>
    </source>
</evidence>
<dbReference type="Pfam" id="PF07730">
    <property type="entry name" value="HisKA_3"/>
    <property type="match status" value="1"/>
</dbReference>
<keyword evidence="8" id="KW-0902">Two-component regulatory system</keyword>
<dbReference type="Gene3D" id="6.10.250.2870">
    <property type="match status" value="1"/>
</dbReference>
<proteinExistence type="predicted"/>
<dbReference type="InterPro" id="IPR050482">
    <property type="entry name" value="Sensor_HK_TwoCompSys"/>
</dbReference>
<gene>
    <name evidence="11" type="ORF">GCM10023321_16630</name>
</gene>
<feature type="region of interest" description="Disordered" evidence="9">
    <location>
        <begin position="1"/>
        <end position="26"/>
    </location>
</feature>
<feature type="domain" description="Signal transduction histidine kinase subgroup 3 dimerisation and phosphoacceptor" evidence="10">
    <location>
        <begin position="30"/>
        <end position="94"/>
    </location>
</feature>
<evidence type="ECO:0000256" key="3">
    <source>
        <dbReference type="ARBA" id="ARBA00022553"/>
    </source>
</evidence>
<keyword evidence="12" id="KW-1185">Reference proteome</keyword>
<dbReference type="PANTHER" id="PTHR24421">
    <property type="entry name" value="NITRATE/NITRITE SENSOR PROTEIN NARX-RELATED"/>
    <property type="match status" value="1"/>
</dbReference>
<dbReference type="PANTHER" id="PTHR24421:SF10">
    <property type="entry name" value="NITRATE_NITRITE SENSOR PROTEIN NARQ"/>
    <property type="match status" value="1"/>
</dbReference>
<sequence length="207" mass="22619">MNPASPRREGPVRLAGTAPSRAESVQWRRRQRLERQLHDGASLRLSALALRLGLLRQRRPGEDEAWRADIGELQEELHTVLQELRDVANQIYPPLLDQAGLGPALAELAERRGAQIRLDVPKADRFGPEAEGAAYFAVAECLVVRPPDAGPLAVTARRNGTDLVLTLCGLDPDYLLVLEDHAAPLGGTVDRHGPEASDTITVRIPCE</sequence>
<keyword evidence="7" id="KW-0067">ATP-binding</keyword>
<dbReference type="Proteomes" id="UP001428817">
    <property type="component" value="Unassembled WGS sequence"/>
</dbReference>
<organism evidence="11 12">
    <name type="scientific">Pseudonocardia eucalypti</name>
    <dbReference type="NCBI Taxonomy" id="648755"/>
    <lineage>
        <taxon>Bacteria</taxon>
        <taxon>Bacillati</taxon>
        <taxon>Actinomycetota</taxon>
        <taxon>Actinomycetes</taxon>
        <taxon>Pseudonocardiales</taxon>
        <taxon>Pseudonocardiaceae</taxon>
        <taxon>Pseudonocardia</taxon>
    </lineage>
</organism>
<comment type="catalytic activity">
    <reaction evidence="1">
        <text>ATP + protein L-histidine = ADP + protein N-phospho-L-histidine.</text>
        <dbReference type="EC" id="2.7.13.3"/>
    </reaction>
</comment>
<dbReference type="EMBL" id="BAABJP010000007">
    <property type="protein sequence ID" value="GAA5150755.1"/>
    <property type="molecule type" value="Genomic_DNA"/>
</dbReference>
<evidence type="ECO:0000256" key="4">
    <source>
        <dbReference type="ARBA" id="ARBA00022679"/>
    </source>
</evidence>
<reference evidence="12" key="1">
    <citation type="journal article" date="2019" name="Int. J. Syst. Evol. Microbiol.">
        <title>The Global Catalogue of Microorganisms (GCM) 10K type strain sequencing project: providing services to taxonomists for standard genome sequencing and annotation.</title>
        <authorList>
            <consortium name="The Broad Institute Genomics Platform"/>
            <consortium name="The Broad Institute Genome Sequencing Center for Infectious Disease"/>
            <person name="Wu L."/>
            <person name="Ma J."/>
        </authorList>
    </citation>
    <scope>NUCLEOTIDE SEQUENCE [LARGE SCALE GENOMIC DNA]</scope>
    <source>
        <strain evidence="12">JCM 18303</strain>
    </source>
</reference>
<accession>A0ABP9PTI6</accession>
<evidence type="ECO:0000313" key="11">
    <source>
        <dbReference type="EMBL" id="GAA5150755.1"/>
    </source>
</evidence>
<keyword evidence="4" id="KW-0808">Transferase</keyword>
<evidence type="ECO:0000256" key="5">
    <source>
        <dbReference type="ARBA" id="ARBA00022741"/>
    </source>
</evidence>
<evidence type="ECO:0000256" key="1">
    <source>
        <dbReference type="ARBA" id="ARBA00000085"/>
    </source>
</evidence>
<keyword evidence="6 11" id="KW-0418">Kinase</keyword>
<keyword evidence="5" id="KW-0547">Nucleotide-binding</keyword>
<evidence type="ECO:0000259" key="10">
    <source>
        <dbReference type="Pfam" id="PF07730"/>
    </source>
</evidence>
<protein>
    <recommendedName>
        <fullName evidence="2">histidine kinase</fullName>
        <ecNumber evidence="2">2.7.13.3</ecNumber>
    </recommendedName>
</protein>
<dbReference type="InterPro" id="IPR011712">
    <property type="entry name" value="Sig_transdc_His_kin_sub3_dim/P"/>
</dbReference>
<dbReference type="EC" id="2.7.13.3" evidence="2"/>
<feature type="compositionally biased region" description="Basic and acidic residues" evidence="9">
    <location>
        <begin position="1"/>
        <end position="11"/>
    </location>
</feature>
<dbReference type="GO" id="GO:0016301">
    <property type="term" value="F:kinase activity"/>
    <property type="evidence" value="ECO:0007669"/>
    <property type="project" value="UniProtKB-KW"/>
</dbReference>
<evidence type="ECO:0000256" key="9">
    <source>
        <dbReference type="SAM" id="MobiDB-lite"/>
    </source>
</evidence>
<name>A0ABP9PTI6_9PSEU</name>
<comment type="caution">
    <text evidence="11">The sequence shown here is derived from an EMBL/GenBank/DDBJ whole genome shotgun (WGS) entry which is preliminary data.</text>
</comment>
<evidence type="ECO:0000313" key="12">
    <source>
        <dbReference type="Proteomes" id="UP001428817"/>
    </source>
</evidence>
<keyword evidence="3" id="KW-0597">Phosphoprotein</keyword>
<evidence type="ECO:0000256" key="2">
    <source>
        <dbReference type="ARBA" id="ARBA00012438"/>
    </source>
</evidence>
<evidence type="ECO:0000256" key="6">
    <source>
        <dbReference type="ARBA" id="ARBA00022777"/>
    </source>
</evidence>
<dbReference type="RefSeq" id="WP_185064325.1">
    <property type="nucleotide sequence ID" value="NZ_BAABJP010000007.1"/>
</dbReference>
<evidence type="ECO:0000256" key="7">
    <source>
        <dbReference type="ARBA" id="ARBA00022840"/>
    </source>
</evidence>